<evidence type="ECO:0000313" key="12">
    <source>
        <dbReference type="EMBL" id="GGG01813.1"/>
    </source>
</evidence>
<evidence type="ECO:0000256" key="8">
    <source>
        <dbReference type="ARBA" id="ARBA00022989"/>
    </source>
</evidence>
<dbReference type="CDD" id="cd00082">
    <property type="entry name" value="HisKA"/>
    <property type="match status" value="1"/>
</dbReference>
<keyword evidence="4" id="KW-0597">Phosphoprotein</keyword>
<dbReference type="InterPro" id="IPR003594">
    <property type="entry name" value="HATPase_dom"/>
</dbReference>
<protein>
    <recommendedName>
        <fullName evidence="3">histidine kinase</fullName>
        <ecNumber evidence="3">2.7.13.3</ecNumber>
    </recommendedName>
</protein>
<evidence type="ECO:0000256" key="7">
    <source>
        <dbReference type="ARBA" id="ARBA00022777"/>
    </source>
</evidence>
<sequence length="441" mass="49420">MNNTIKKDKGLVSKLNKVFIIQLVFISLATIGGVFGAAKVVENVLIKQALQGEAKFFWEHRAKNPDFPLPKTMNLTGYMVKNDDFSAVPAPLKTMEEAYQRVELNHKMPIAYVTQKGNQKLFLVFEEAQVSKLAFYFGITPLVIVLLAIYLPAFISYVHSKRALSPILQLVRKLEQVDISQAGLSQLSFDDLNQNANNEIATLVTTFEKVSGKIAEFVSRERNFSRYAGHELRTPLTVLKGNIELLKKQPLAPPAEKLVNRMEPMVADMQALIEALLVLSRENQVTNQEVTVVNDVLRNSVEQAIALFSEKTVHLHWQARHLIEAPLSEQVFAMIISNLVRNACLYSGDEPEITVTIDHNHIIIADQGKGMDTETLARIKEPFYRGDEFGEKGFGLGLSIVDWLCQQSGWQVDFASQPGQGTRVTLTLTQVRILASEEKNT</sequence>
<dbReference type="AlphaFoldDB" id="A0A917CZF7"/>
<dbReference type="SUPFAM" id="SSF47384">
    <property type="entry name" value="Homodimeric domain of signal transducing histidine kinase"/>
    <property type="match status" value="1"/>
</dbReference>
<gene>
    <name evidence="12" type="primary">colS</name>
    <name evidence="12" type="ORF">GCM10011365_23740</name>
</gene>
<dbReference type="GO" id="GO:0000155">
    <property type="term" value="F:phosphorelay sensor kinase activity"/>
    <property type="evidence" value="ECO:0007669"/>
    <property type="project" value="InterPro"/>
</dbReference>
<dbReference type="InterPro" id="IPR003661">
    <property type="entry name" value="HisK_dim/P_dom"/>
</dbReference>
<dbReference type="Proteomes" id="UP000605253">
    <property type="component" value="Unassembled WGS sequence"/>
</dbReference>
<dbReference type="Pfam" id="PF00512">
    <property type="entry name" value="HisKA"/>
    <property type="match status" value="1"/>
</dbReference>
<comment type="catalytic activity">
    <reaction evidence="1">
        <text>ATP + protein L-histidine = ADP + protein N-phospho-L-histidine.</text>
        <dbReference type="EC" id="2.7.13.3"/>
    </reaction>
</comment>
<evidence type="ECO:0000256" key="4">
    <source>
        <dbReference type="ARBA" id="ARBA00022553"/>
    </source>
</evidence>
<evidence type="ECO:0000256" key="1">
    <source>
        <dbReference type="ARBA" id="ARBA00000085"/>
    </source>
</evidence>
<keyword evidence="13" id="KW-1185">Reference proteome</keyword>
<dbReference type="PANTHER" id="PTHR45436">
    <property type="entry name" value="SENSOR HISTIDINE KINASE YKOH"/>
    <property type="match status" value="1"/>
</dbReference>
<dbReference type="PROSITE" id="PS50109">
    <property type="entry name" value="HIS_KIN"/>
    <property type="match status" value="1"/>
</dbReference>
<dbReference type="InterPro" id="IPR050428">
    <property type="entry name" value="TCS_sensor_his_kinase"/>
</dbReference>
<evidence type="ECO:0000256" key="5">
    <source>
        <dbReference type="ARBA" id="ARBA00022679"/>
    </source>
</evidence>
<keyword evidence="5" id="KW-0808">Transferase</keyword>
<name>A0A917CZF7_9GAMM</name>
<keyword evidence="7 12" id="KW-0418">Kinase</keyword>
<evidence type="ECO:0000259" key="11">
    <source>
        <dbReference type="PROSITE" id="PS50109"/>
    </source>
</evidence>
<evidence type="ECO:0000256" key="9">
    <source>
        <dbReference type="ARBA" id="ARBA00023136"/>
    </source>
</evidence>
<evidence type="ECO:0000256" key="6">
    <source>
        <dbReference type="ARBA" id="ARBA00022692"/>
    </source>
</evidence>
<dbReference type="InterPro" id="IPR005467">
    <property type="entry name" value="His_kinase_dom"/>
</dbReference>
<dbReference type="InterPro" id="IPR036097">
    <property type="entry name" value="HisK_dim/P_sf"/>
</dbReference>
<accession>A0A917CZF7</accession>
<dbReference type="Pfam" id="PF02518">
    <property type="entry name" value="HATPase_c"/>
    <property type="match status" value="1"/>
</dbReference>
<dbReference type="EMBL" id="BMEO01000015">
    <property type="protein sequence ID" value="GGG01813.1"/>
    <property type="molecule type" value="Genomic_DNA"/>
</dbReference>
<dbReference type="InterPro" id="IPR036890">
    <property type="entry name" value="HATPase_C_sf"/>
</dbReference>
<reference evidence="12" key="2">
    <citation type="submission" date="2020-09" db="EMBL/GenBank/DDBJ databases">
        <authorList>
            <person name="Sun Q."/>
            <person name="Zhou Y."/>
        </authorList>
    </citation>
    <scope>NUCLEOTIDE SEQUENCE</scope>
    <source>
        <strain evidence="12">CGMCC 1.12181</strain>
    </source>
</reference>
<dbReference type="EC" id="2.7.13.3" evidence="3"/>
<organism evidence="12 13">
    <name type="scientific">Marinicella pacifica</name>
    <dbReference type="NCBI Taxonomy" id="1171543"/>
    <lineage>
        <taxon>Bacteria</taxon>
        <taxon>Pseudomonadati</taxon>
        <taxon>Pseudomonadota</taxon>
        <taxon>Gammaproteobacteria</taxon>
        <taxon>Lysobacterales</taxon>
        <taxon>Marinicellaceae</taxon>
        <taxon>Marinicella</taxon>
    </lineage>
</organism>
<evidence type="ECO:0000256" key="10">
    <source>
        <dbReference type="SAM" id="Phobius"/>
    </source>
</evidence>
<evidence type="ECO:0000313" key="13">
    <source>
        <dbReference type="Proteomes" id="UP000605253"/>
    </source>
</evidence>
<dbReference type="SUPFAM" id="SSF55874">
    <property type="entry name" value="ATPase domain of HSP90 chaperone/DNA topoisomerase II/histidine kinase"/>
    <property type="match status" value="1"/>
</dbReference>
<feature type="domain" description="Histidine kinase" evidence="11">
    <location>
        <begin position="227"/>
        <end position="432"/>
    </location>
</feature>
<dbReference type="SMART" id="SM00388">
    <property type="entry name" value="HisKA"/>
    <property type="match status" value="1"/>
</dbReference>
<dbReference type="InterPro" id="IPR004358">
    <property type="entry name" value="Sig_transdc_His_kin-like_C"/>
</dbReference>
<proteinExistence type="predicted"/>
<evidence type="ECO:0000256" key="2">
    <source>
        <dbReference type="ARBA" id="ARBA00004370"/>
    </source>
</evidence>
<keyword evidence="8 10" id="KW-1133">Transmembrane helix</keyword>
<evidence type="ECO:0000256" key="3">
    <source>
        <dbReference type="ARBA" id="ARBA00012438"/>
    </source>
</evidence>
<dbReference type="SMART" id="SM00387">
    <property type="entry name" value="HATPase_c"/>
    <property type="match status" value="1"/>
</dbReference>
<reference evidence="12" key="1">
    <citation type="journal article" date="2014" name="Int. J. Syst. Evol. Microbiol.">
        <title>Complete genome sequence of Corynebacterium casei LMG S-19264T (=DSM 44701T), isolated from a smear-ripened cheese.</title>
        <authorList>
            <consortium name="US DOE Joint Genome Institute (JGI-PGF)"/>
            <person name="Walter F."/>
            <person name="Albersmeier A."/>
            <person name="Kalinowski J."/>
            <person name="Ruckert C."/>
        </authorList>
    </citation>
    <scope>NUCLEOTIDE SEQUENCE</scope>
    <source>
        <strain evidence="12">CGMCC 1.12181</strain>
    </source>
</reference>
<dbReference type="Gene3D" id="3.30.565.10">
    <property type="entry name" value="Histidine kinase-like ATPase, C-terminal domain"/>
    <property type="match status" value="1"/>
</dbReference>
<feature type="transmembrane region" description="Helical" evidence="10">
    <location>
        <begin position="133"/>
        <end position="155"/>
    </location>
</feature>
<dbReference type="RefSeq" id="WP_188365978.1">
    <property type="nucleotide sequence ID" value="NZ_BAABJF010000028.1"/>
</dbReference>
<comment type="caution">
    <text evidence="12">The sequence shown here is derived from an EMBL/GenBank/DDBJ whole genome shotgun (WGS) entry which is preliminary data.</text>
</comment>
<dbReference type="PRINTS" id="PR00344">
    <property type="entry name" value="BCTRLSENSOR"/>
</dbReference>
<keyword evidence="9 10" id="KW-0472">Membrane</keyword>
<dbReference type="GO" id="GO:0005886">
    <property type="term" value="C:plasma membrane"/>
    <property type="evidence" value="ECO:0007669"/>
    <property type="project" value="TreeGrafter"/>
</dbReference>
<feature type="transmembrane region" description="Helical" evidence="10">
    <location>
        <begin position="20"/>
        <end position="41"/>
    </location>
</feature>
<dbReference type="PANTHER" id="PTHR45436:SF16">
    <property type="entry name" value="HISTIDINE KINASE"/>
    <property type="match status" value="1"/>
</dbReference>
<keyword evidence="6 10" id="KW-0812">Transmembrane</keyword>
<dbReference type="Gene3D" id="1.10.287.130">
    <property type="match status" value="1"/>
</dbReference>
<comment type="subcellular location">
    <subcellularLocation>
        <location evidence="2">Membrane</location>
    </subcellularLocation>
</comment>